<keyword evidence="2" id="KW-0378">Hydrolase</keyword>
<dbReference type="Gene3D" id="3.20.20.80">
    <property type="entry name" value="Glycosidases"/>
    <property type="match status" value="2"/>
</dbReference>
<dbReference type="FunFam" id="3.90.400.10:FF:000002">
    <property type="entry name" value="Sucrose isomerase"/>
    <property type="match status" value="1"/>
</dbReference>
<comment type="caution">
    <text evidence="5">The sequence shown here is derived from an EMBL/GenBank/DDBJ whole genome shotgun (WGS) entry which is preliminary data.</text>
</comment>
<dbReference type="RefSeq" id="WP_136774450.1">
    <property type="nucleotide sequence ID" value="NZ_SUMF01000025.1"/>
</dbReference>
<dbReference type="Pfam" id="PF00128">
    <property type="entry name" value="Alpha-amylase"/>
    <property type="match status" value="1"/>
</dbReference>
<dbReference type="AlphaFoldDB" id="A0A4U0PIZ1"/>
<dbReference type="GO" id="GO:0004556">
    <property type="term" value="F:alpha-amylase activity"/>
    <property type="evidence" value="ECO:0007669"/>
    <property type="project" value="TreeGrafter"/>
</dbReference>
<dbReference type="InterPro" id="IPR013780">
    <property type="entry name" value="Glyco_hydro_b"/>
</dbReference>
<proteinExistence type="inferred from homology"/>
<dbReference type="InterPro" id="IPR045857">
    <property type="entry name" value="O16G_dom_2"/>
</dbReference>
<accession>A0A4U0PIZ1</accession>
<organism evidence="5 6">
    <name type="scientific">Chitiniphilus eburneus</name>
    <dbReference type="NCBI Taxonomy" id="2571148"/>
    <lineage>
        <taxon>Bacteria</taxon>
        <taxon>Pseudomonadati</taxon>
        <taxon>Pseudomonadota</taxon>
        <taxon>Betaproteobacteria</taxon>
        <taxon>Neisseriales</taxon>
        <taxon>Chitinibacteraceae</taxon>
        <taxon>Chitiniphilus</taxon>
    </lineage>
</organism>
<dbReference type="SUPFAM" id="SSF51011">
    <property type="entry name" value="Glycosyl hydrolase domain"/>
    <property type="match status" value="1"/>
</dbReference>
<name>A0A4U0PIZ1_9NEIS</name>
<evidence type="ECO:0000313" key="6">
    <source>
        <dbReference type="Proteomes" id="UP000310016"/>
    </source>
</evidence>
<dbReference type="Proteomes" id="UP000310016">
    <property type="component" value="Unassembled WGS sequence"/>
</dbReference>
<dbReference type="OrthoDB" id="9805159at2"/>
<dbReference type="GO" id="GO:0009313">
    <property type="term" value="P:oligosaccharide catabolic process"/>
    <property type="evidence" value="ECO:0007669"/>
    <property type="project" value="TreeGrafter"/>
</dbReference>
<dbReference type="PANTHER" id="PTHR10357:SF179">
    <property type="entry name" value="NEUTRAL AND BASIC AMINO ACID TRANSPORT PROTEIN RBAT"/>
    <property type="match status" value="1"/>
</dbReference>
<dbReference type="InterPro" id="IPR006047">
    <property type="entry name" value="GH13_cat_dom"/>
</dbReference>
<evidence type="ECO:0000256" key="1">
    <source>
        <dbReference type="ARBA" id="ARBA00008061"/>
    </source>
</evidence>
<sequence length="532" mass="60325">MLNKLQWWQDGVVYQIYPRSFMDGNGDGIGDLAGIRQRLDYLAWLGVDAIWISPIYPSPMADFGYDVSDYVDIHPLFGTLADFDALLGEAHARGMRVILDFVPNHTSDQHAWFTESRASRDNARHDWYIWRDPAPDGGPPNNWLSAFGGSGWEYDAVRGQYYYHAFLKEQPDLNWRNPAVQDAMLDAMRFWLDRGVDGFRIDVIWHLIKDEDFRENPDNPEYHAQMGEHRRLLSTYNTDRPEVHDVIARMRELLDEYDDRMMVGEIYLPVERLVTYYGTGGRGVHLPFNFQLIGMAWDPALIRTAIDQYEAALPPHGWPNWVLGNHDNHRIASRIGPEQTRLAALLLLTLRGTPTLYYGDELGMCDVPISPDQVQDPLEKNMPGLGLGRDPARSPMQWDDGIGAGFSHATPWLPLGADYPRVNAEALARDPYSLLHLYRKLIHLRDEWSALAVGSYRGFSAGPRLLGYLREREGQRLLVLLNFDAAQQVVDLGGMLSGKILLSTTLKRDGEPVASTLLLDGYEGVIVCADCT</sequence>
<keyword evidence="3" id="KW-0326">Glycosidase</keyword>
<evidence type="ECO:0000256" key="3">
    <source>
        <dbReference type="ARBA" id="ARBA00023295"/>
    </source>
</evidence>
<dbReference type="PANTHER" id="PTHR10357">
    <property type="entry name" value="ALPHA-AMYLASE FAMILY MEMBER"/>
    <property type="match status" value="1"/>
</dbReference>
<protein>
    <submittedName>
        <fullName evidence="5">DUF3459 domain-containing protein</fullName>
    </submittedName>
</protein>
<dbReference type="SMART" id="SM00642">
    <property type="entry name" value="Aamy"/>
    <property type="match status" value="1"/>
</dbReference>
<dbReference type="InterPro" id="IPR017853">
    <property type="entry name" value="GH"/>
</dbReference>
<dbReference type="Gene3D" id="3.90.400.10">
    <property type="entry name" value="Oligo-1,6-glucosidase, Domain 2"/>
    <property type="match status" value="1"/>
</dbReference>
<dbReference type="EMBL" id="SUMF01000025">
    <property type="protein sequence ID" value="TJZ68003.1"/>
    <property type="molecule type" value="Genomic_DNA"/>
</dbReference>
<dbReference type="SUPFAM" id="SSF51445">
    <property type="entry name" value="(Trans)glycosidases"/>
    <property type="match status" value="1"/>
</dbReference>
<evidence type="ECO:0000256" key="2">
    <source>
        <dbReference type="ARBA" id="ARBA00022801"/>
    </source>
</evidence>
<dbReference type="Gene3D" id="2.60.40.1180">
    <property type="entry name" value="Golgi alpha-mannosidase II"/>
    <property type="match status" value="1"/>
</dbReference>
<dbReference type="CDD" id="cd11331">
    <property type="entry name" value="AmyAc_OligoGlu_like"/>
    <property type="match status" value="1"/>
</dbReference>
<evidence type="ECO:0000259" key="4">
    <source>
        <dbReference type="SMART" id="SM00642"/>
    </source>
</evidence>
<feature type="domain" description="Glycosyl hydrolase family 13 catalytic" evidence="4">
    <location>
        <begin position="15"/>
        <end position="393"/>
    </location>
</feature>
<evidence type="ECO:0000313" key="5">
    <source>
        <dbReference type="EMBL" id="TJZ68003.1"/>
    </source>
</evidence>
<keyword evidence="6" id="KW-1185">Reference proteome</keyword>
<gene>
    <name evidence="5" type="ORF">FAZ21_16010</name>
</gene>
<reference evidence="5 6" key="1">
    <citation type="submission" date="2019-04" db="EMBL/GenBank/DDBJ databases">
        <title>Chitiniphilus eburnea sp. nov., a novel chitinolytic bacterium isolated from aquaculture sludge.</title>
        <authorList>
            <person name="Sheng M."/>
        </authorList>
    </citation>
    <scope>NUCLEOTIDE SEQUENCE [LARGE SCALE GENOMIC DNA]</scope>
    <source>
        <strain evidence="5 6">HX-2-15</strain>
    </source>
</reference>
<comment type="similarity">
    <text evidence="1">Belongs to the glycosyl hydrolase 13 family.</text>
</comment>